<dbReference type="RefSeq" id="WP_149919782.1">
    <property type="nucleotide sequence ID" value="NZ_VVYV01000014.1"/>
</dbReference>
<proteinExistence type="inferred from homology"/>
<dbReference type="InterPro" id="IPR001091">
    <property type="entry name" value="RM_Methyltransferase"/>
</dbReference>
<dbReference type="Pfam" id="PF01555">
    <property type="entry name" value="N6_N4_Mtase"/>
    <property type="match status" value="1"/>
</dbReference>
<evidence type="ECO:0000256" key="1">
    <source>
        <dbReference type="ARBA" id="ARBA00022603"/>
    </source>
</evidence>
<dbReference type="GO" id="GO:0003677">
    <property type="term" value="F:DNA binding"/>
    <property type="evidence" value="ECO:0007669"/>
    <property type="project" value="InterPro"/>
</dbReference>
<gene>
    <name evidence="5" type="ORF">F2Y81_10410</name>
</gene>
<organism evidence="5 6">
    <name type="scientific">Bacteroides cellulosilyticus</name>
    <dbReference type="NCBI Taxonomy" id="246787"/>
    <lineage>
        <taxon>Bacteria</taxon>
        <taxon>Pseudomonadati</taxon>
        <taxon>Bacteroidota</taxon>
        <taxon>Bacteroidia</taxon>
        <taxon>Bacteroidales</taxon>
        <taxon>Bacteroidaceae</taxon>
        <taxon>Bacteroides</taxon>
    </lineage>
</organism>
<dbReference type="InterPro" id="IPR002941">
    <property type="entry name" value="DNA_methylase_N4/N6"/>
</dbReference>
<comment type="similarity">
    <text evidence="3">Belongs to the N(4)/N(6)-methyltransferase family.</text>
</comment>
<dbReference type="InterPro" id="IPR029063">
    <property type="entry name" value="SAM-dependent_MTases_sf"/>
</dbReference>
<dbReference type="AlphaFoldDB" id="A0A642PZ47"/>
<dbReference type="EMBL" id="VVYV01000014">
    <property type="protein sequence ID" value="KAA5419266.1"/>
    <property type="molecule type" value="Genomic_DNA"/>
</dbReference>
<evidence type="ECO:0000313" key="5">
    <source>
        <dbReference type="EMBL" id="KAA5419266.1"/>
    </source>
</evidence>
<dbReference type="Proteomes" id="UP000448877">
    <property type="component" value="Unassembled WGS sequence"/>
</dbReference>
<sequence>MIKKDQIYHMDCLKGMKQMADRSVDAIIADLPYGVLNNRNTSAGWDKQLPLEKLWEEYLRISKPESPVILFGQGMFTARLVLSQPKIWRYNLVWHKDRVTGHLNANRMPLRQHEDIIVFYRKQPVYHPQMKPCPAEQRNHGRSKTRGFTNRCYGQMNLTPIRIADDKYPTSVIAIAKEHRKSCFYHPTQKPVALLEYLIRTYTNEGDTVLDSCIGSGTTMVAAIRTGRHFIGFETEQSYFETALLRIAEETEQNHQTTEINIQ</sequence>
<comment type="caution">
    <text evidence="5">The sequence shown here is derived from an EMBL/GenBank/DDBJ whole genome shotgun (WGS) entry which is preliminary data.</text>
</comment>
<dbReference type="GO" id="GO:0008170">
    <property type="term" value="F:N-methyltransferase activity"/>
    <property type="evidence" value="ECO:0007669"/>
    <property type="project" value="InterPro"/>
</dbReference>
<evidence type="ECO:0000313" key="6">
    <source>
        <dbReference type="Proteomes" id="UP000448877"/>
    </source>
</evidence>
<evidence type="ECO:0000256" key="3">
    <source>
        <dbReference type="RuleBase" id="RU362026"/>
    </source>
</evidence>
<feature type="domain" description="DNA methylase N-4/N-6" evidence="4">
    <location>
        <begin position="24"/>
        <end position="243"/>
    </location>
</feature>
<accession>A0A642PZ47</accession>
<dbReference type="PRINTS" id="PR00508">
    <property type="entry name" value="S21N4MTFRASE"/>
</dbReference>
<protein>
    <recommendedName>
        <fullName evidence="3">Methyltransferase</fullName>
        <ecNumber evidence="3">2.1.1.-</ecNumber>
    </recommendedName>
</protein>
<evidence type="ECO:0000256" key="2">
    <source>
        <dbReference type="ARBA" id="ARBA00022679"/>
    </source>
</evidence>
<dbReference type="Gene3D" id="3.40.50.150">
    <property type="entry name" value="Vaccinia Virus protein VP39"/>
    <property type="match status" value="1"/>
</dbReference>
<dbReference type="EC" id="2.1.1.-" evidence="3"/>
<keyword evidence="2 5" id="KW-0808">Transferase</keyword>
<dbReference type="GO" id="GO:0032259">
    <property type="term" value="P:methylation"/>
    <property type="evidence" value="ECO:0007669"/>
    <property type="project" value="UniProtKB-KW"/>
</dbReference>
<keyword evidence="1 5" id="KW-0489">Methyltransferase</keyword>
<evidence type="ECO:0000259" key="4">
    <source>
        <dbReference type="Pfam" id="PF01555"/>
    </source>
</evidence>
<name>A0A642PZ47_9BACE</name>
<reference evidence="5 6" key="1">
    <citation type="journal article" date="2019" name="Nat. Med.">
        <title>A library of human gut bacterial isolates paired with longitudinal multiomics data enables mechanistic microbiome research.</title>
        <authorList>
            <person name="Poyet M."/>
            <person name="Groussin M."/>
            <person name="Gibbons S.M."/>
            <person name="Avila-Pacheco J."/>
            <person name="Jiang X."/>
            <person name="Kearney S.M."/>
            <person name="Perrotta A.R."/>
            <person name="Berdy B."/>
            <person name="Zhao S."/>
            <person name="Lieberman T.D."/>
            <person name="Swanson P.K."/>
            <person name="Smith M."/>
            <person name="Roesemann S."/>
            <person name="Alexander J.E."/>
            <person name="Rich S.A."/>
            <person name="Livny J."/>
            <person name="Vlamakis H."/>
            <person name="Clish C."/>
            <person name="Bullock K."/>
            <person name="Deik A."/>
            <person name="Scott J."/>
            <person name="Pierce K.A."/>
            <person name="Xavier R.J."/>
            <person name="Alm E.J."/>
        </authorList>
    </citation>
    <scope>NUCLEOTIDE SEQUENCE [LARGE SCALE GENOMIC DNA]</scope>
    <source>
        <strain evidence="5 6">BIOML-A6</strain>
    </source>
</reference>
<dbReference type="SUPFAM" id="SSF53335">
    <property type="entry name" value="S-adenosyl-L-methionine-dependent methyltransferases"/>
    <property type="match status" value="1"/>
</dbReference>